<dbReference type="PANTHER" id="PTHR13267">
    <property type="entry name" value="ZINC FINGER PROTEIN 277"/>
    <property type="match status" value="1"/>
</dbReference>
<accession>A0A1J1HLW2</accession>
<keyword evidence="2 5" id="KW-0863">Zinc-finger</keyword>
<dbReference type="GO" id="GO:0008270">
    <property type="term" value="F:zinc ion binding"/>
    <property type="evidence" value="ECO:0007669"/>
    <property type="project" value="UniProtKB-KW"/>
</dbReference>
<reference evidence="7 8" key="1">
    <citation type="submission" date="2015-04" db="EMBL/GenBank/DDBJ databases">
        <authorList>
            <person name="Syromyatnikov M.Y."/>
            <person name="Popov V.N."/>
        </authorList>
    </citation>
    <scope>NUCLEOTIDE SEQUENCE [LARGE SCALE GENOMIC DNA]</scope>
</reference>
<dbReference type="SUPFAM" id="SSF57667">
    <property type="entry name" value="beta-beta-alpha zinc fingers"/>
    <property type="match status" value="2"/>
</dbReference>
<name>A0A1J1HLW2_9DIPT</name>
<dbReference type="PROSITE" id="PS50157">
    <property type="entry name" value="ZINC_FINGER_C2H2_2"/>
    <property type="match status" value="1"/>
</dbReference>
<dbReference type="InterPro" id="IPR036236">
    <property type="entry name" value="Znf_C2H2_sf"/>
</dbReference>
<dbReference type="Pfam" id="PF12756">
    <property type="entry name" value="zf-C2H2_2"/>
    <property type="match status" value="2"/>
</dbReference>
<dbReference type="SMART" id="SM00355">
    <property type="entry name" value="ZnF_C2H2"/>
    <property type="match status" value="4"/>
</dbReference>
<dbReference type="PANTHER" id="PTHR13267:SF3">
    <property type="entry name" value="ZINC FINGER PROTEIN 277"/>
    <property type="match status" value="1"/>
</dbReference>
<evidence type="ECO:0000256" key="4">
    <source>
        <dbReference type="ARBA" id="ARBA00034119"/>
    </source>
</evidence>
<dbReference type="STRING" id="568069.A0A1J1HLW2"/>
<dbReference type="AlphaFoldDB" id="A0A1J1HLW2"/>
<evidence type="ECO:0000256" key="5">
    <source>
        <dbReference type="PROSITE-ProRule" id="PRU00042"/>
    </source>
</evidence>
<evidence type="ECO:0000256" key="1">
    <source>
        <dbReference type="ARBA" id="ARBA00022723"/>
    </source>
</evidence>
<dbReference type="InterPro" id="IPR040048">
    <property type="entry name" value="ZNF277"/>
</dbReference>
<dbReference type="PROSITE" id="PS00028">
    <property type="entry name" value="ZINC_FINGER_C2H2_1"/>
    <property type="match status" value="1"/>
</dbReference>
<organism evidence="7 8">
    <name type="scientific">Clunio marinus</name>
    <dbReference type="NCBI Taxonomy" id="568069"/>
    <lineage>
        <taxon>Eukaryota</taxon>
        <taxon>Metazoa</taxon>
        <taxon>Ecdysozoa</taxon>
        <taxon>Arthropoda</taxon>
        <taxon>Hexapoda</taxon>
        <taxon>Insecta</taxon>
        <taxon>Pterygota</taxon>
        <taxon>Neoptera</taxon>
        <taxon>Endopterygota</taxon>
        <taxon>Diptera</taxon>
        <taxon>Nematocera</taxon>
        <taxon>Chironomoidea</taxon>
        <taxon>Chironomidae</taxon>
        <taxon>Clunio</taxon>
    </lineage>
</organism>
<keyword evidence="1" id="KW-0479">Metal-binding</keyword>
<evidence type="ECO:0000313" key="8">
    <source>
        <dbReference type="Proteomes" id="UP000183832"/>
    </source>
</evidence>
<proteinExistence type="inferred from homology"/>
<feature type="domain" description="C2H2-type" evidence="6">
    <location>
        <begin position="207"/>
        <end position="236"/>
    </location>
</feature>
<dbReference type="EMBL" id="CVRI01000010">
    <property type="protein sequence ID" value="CRK89047.1"/>
    <property type="molecule type" value="Genomic_DNA"/>
</dbReference>
<evidence type="ECO:0000259" key="6">
    <source>
        <dbReference type="PROSITE" id="PS50157"/>
    </source>
</evidence>
<dbReference type="InterPro" id="IPR041661">
    <property type="entry name" value="ZN622/Rei1/Reh1_Znf-C2H2"/>
</dbReference>
<dbReference type="Proteomes" id="UP000183832">
    <property type="component" value="Unassembled WGS sequence"/>
</dbReference>
<evidence type="ECO:0000256" key="2">
    <source>
        <dbReference type="ARBA" id="ARBA00022771"/>
    </source>
</evidence>
<gene>
    <name evidence="7" type="ORF">CLUMA_CG002481</name>
</gene>
<sequence length="448" mass="54062">MEESSKIAKNAILEALNFNISSSKSKRDIVENKFFNCIFCEHVEQHQINSSNKAILKHLYMEHRLVIADVEDVFDLQEYLNYWKKEFTGYQPEEYCTSLLWKQKPDGTKTEHDEKYFLLSDILPKDKQIREEIQRKTLEKVLERHQFERVDDNFIRGCLYCRNSLETTRYSYVEHLFTKHFLQLGKPENLVFIDELIDLIEDKITNLICIYCEKVFKDRPILKEHMRKKGHKRINPENKAYDRFFMCNYKIKEISKTNHERKFYNLKSSERRHREYREEANLFNDDDNSDWSDWMDNENEVEIICLFCDFKETDFDHLINHMTTAHSFDFNERTRSLNFYQKVKMVNFIRRKIHLKECLMCEENFDSTECQMKHLIDSNHMKCIEKNFDKPEFFFPTFEDDSFLCHLDNFNEVDEVSDDSGTVVISEDRITIVNEAAEMLSKEKFIDI</sequence>
<keyword evidence="3" id="KW-0862">Zinc</keyword>
<comment type="similarity">
    <text evidence="4">Belongs to the ZNF277 family.</text>
</comment>
<evidence type="ECO:0000256" key="3">
    <source>
        <dbReference type="ARBA" id="ARBA00022833"/>
    </source>
</evidence>
<keyword evidence="8" id="KW-1185">Reference proteome</keyword>
<protein>
    <submittedName>
        <fullName evidence="7">CLUMA_CG002481, isoform A</fullName>
    </submittedName>
</protein>
<dbReference type="InterPro" id="IPR013087">
    <property type="entry name" value="Znf_C2H2_type"/>
</dbReference>
<evidence type="ECO:0000313" key="7">
    <source>
        <dbReference type="EMBL" id="CRK89047.1"/>
    </source>
</evidence>
<dbReference type="OrthoDB" id="278606at2759"/>